<dbReference type="RefSeq" id="WP_094291052.1">
    <property type="nucleotide sequence ID" value="NZ_NOIG01000011.1"/>
</dbReference>
<organism evidence="1 2">
    <name type="scientific">Acidovorax kalamii</name>
    <dbReference type="NCBI Taxonomy" id="2004485"/>
    <lineage>
        <taxon>Bacteria</taxon>
        <taxon>Pseudomonadati</taxon>
        <taxon>Pseudomonadota</taxon>
        <taxon>Betaproteobacteria</taxon>
        <taxon>Burkholderiales</taxon>
        <taxon>Comamonadaceae</taxon>
        <taxon>Acidovorax</taxon>
    </lineage>
</organism>
<dbReference type="Proteomes" id="UP000215441">
    <property type="component" value="Unassembled WGS sequence"/>
</dbReference>
<protein>
    <recommendedName>
        <fullName evidence="3">DUF2004 domain-containing protein</fullName>
    </recommendedName>
</protein>
<dbReference type="OrthoDB" id="7881187at2"/>
<reference evidence="1 2" key="1">
    <citation type="submission" date="2017-07" db="EMBL/GenBank/DDBJ databases">
        <title>Acidovorax KNDSW TSA 6 genome sequence and assembly.</title>
        <authorList>
            <person name="Mayilraj S."/>
        </authorList>
    </citation>
    <scope>NUCLEOTIDE SEQUENCE [LARGE SCALE GENOMIC DNA]</scope>
    <source>
        <strain evidence="1 2">KNDSW-TSA6</strain>
    </source>
</reference>
<comment type="caution">
    <text evidence="1">The sequence shown here is derived from an EMBL/GenBank/DDBJ whole genome shotgun (WGS) entry which is preliminary data.</text>
</comment>
<dbReference type="AlphaFoldDB" id="A0A235EJU3"/>
<sequence length="112" mass="12667">MTSVAAEIQRRENIALEAIKSTFGTEDGEFGATMFATHHIQELESTYWLKHLGTSTPEPKKVLDILQLKSHWGDDENEIEVLDFTLPDDVTDYVMSVRFDETGSVEEVSMES</sequence>
<evidence type="ECO:0008006" key="3">
    <source>
        <dbReference type="Google" id="ProtNLM"/>
    </source>
</evidence>
<gene>
    <name evidence="1" type="ORF">CBY09_18625</name>
</gene>
<evidence type="ECO:0000313" key="1">
    <source>
        <dbReference type="EMBL" id="OYD48827.1"/>
    </source>
</evidence>
<name>A0A235EJU3_9BURK</name>
<proteinExistence type="predicted"/>
<accession>A0A235EJU3</accession>
<evidence type="ECO:0000313" key="2">
    <source>
        <dbReference type="Proteomes" id="UP000215441"/>
    </source>
</evidence>
<dbReference type="EMBL" id="NOIG01000011">
    <property type="protein sequence ID" value="OYD48827.1"/>
    <property type="molecule type" value="Genomic_DNA"/>
</dbReference>
<keyword evidence="2" id="KW-1185">Reference proteome</keyword>